<dbReference type="EMBL" id="VSRR010001140">
    <property type="protein sequence ID" value="MPC22896.1"/>
    <property type="molecule type" value="Genomic_DNA"/>
</dbReference>
<keyword evidence="3" id="KW-1185">Reference proteome</keyword>
<evidence type="ECO:0000313" key="2">
    <source>
        <dbReference type="EMBL" id="MPC22896.1"/>
    </source>
</evidence>
<comment type="caution">
    <text evidence="2">The sequence shown here is derived from an EMBL/GenBank/DDBJ whole genome shotgun (WGS) entry which is preliminary data.</text>
</comment>
<feature type="region of interest" description="Disordered" evidence="1">
    <location>
        <begin position="35"/>
        <end position="71"/>
    </location>
</feature>
<proteinExistence type="predicted"/>
<feature type="compositionally biased region" description="Polar residues" evidence="1">
    <location>
        <begin position="35"/>
        <end position="50"/>
    </location>
</feature>
<evidence type="ECO:0000256" key="1">
    <source>
        <dbReference type="SAM" id="MobiDB-lite"/>
    </source>
</evidence>
<organism evidence="2 3">
    <name type="scientific">Portunus trituberculatus</name>
    <name type="common">Swimming crab</name>
    <name type="synonym">Neptunus trituberculatus</name>
    <dbReference type="NCBI Taxonomy" id="210409"/>
    <lineage>
        <taxon>Eukaryota</taxon>
        <taxon>Metazoa</taxon>
        <taxon>Ecdysozoa</taxon>
        <taxon>Arthropoda</taxon>
        <taxon>Crustacea</taxon>
        <taxon>Multicrustacea</taxon>
        <taxon>Malacostraca</taxon>
        <taxon>Eumalacostraca</taxon>
        <taxon>Eucarida</taxon>
        <taxon>Decapoda</taxon>
        <taxon>Pleocyemata</taxon>
        <taxon>Brachyura</taxon>
        <taxon>Eubrachyura</taxon>
        <taxon>Portunoidea</taxon>
        <taxon>Portunidae</taxon>
        <taxon>Portuninae</taxon>
        <taxon>Portunus</taxon>
    </lineage>
</organism>
<accession>A0A5B7DPP3</accession>
<name>A0A5B7DPP3_PORTR</name>
<feature type="compositionally biased region" description="Basic and acidic residues" evidence="1">
    <location>
        <begin position="61"/>
        <end position="71"/>
    </location>
</feature>
<sequence>MKTYEFSCNLDLTNLCNISVHNKITCGSPLQARPAQTQQYSLSSPNIDSDTNLEEECGGDDGDRRKQVILK</sequence>
<protein>
    <submittedName>
        <fullName evidence="2">Uncharacterized protein</fullName>
    </submittedName>
</protein>
<dbReference type="AlphaFoldDB" id="A0A5B7DPP3"/>
<feature type="compositionally biased region" description="Acidic residues" evidence="1">
    <location>
        <begin position="51"/>
        <end position="60"/>
    </location>
</feature>
<evidence type="ECO:0000313" key="3">
    <source>
        <dbReference type="Proteomes" id="UP000324222"/>
    </source>
</evidence>
<dbReference type="Proteomes" id="UP000324222">
    <property type="component" value="Unassembled WGS sequence"/>
</dbReference>
<gene>
    <name evidence="2" type="ORF">E2C01_015924</name>
</gene>
<reference evidence="2 3" key="1">
    <citation type="submission" date="2019-05" db="EMBL/GenBank/DDBJ databases">
        <title>Another draft genome of Portunus trituberculatus and its Hox gene families provides insights of decapod evolution.</title>
        <authorList>
            <person name="Jeong J.-H."/>
            <person name="Song I."/>
            <person name="Kim S."/>
            <person name="Choi T."/>
            <person name="Kim D."/>
            <person name="Ryu S."/>
            <person name="Kim W."/>
        </authorList>
    </citation>
    <scope>NUCLEOTIDE SEQUENCE [LARGE SCALE GENOMIC DNA]</scope>
    <source>
        <tissue evidence="2">Muscle</tissue>
    </source>
</reference>